<dbReference type="EMBL" id="KK853323">
    <property type="protein sequence ID" value="KDR08520.1"/>
    <property type="molecule type" value="Genomic_DNA"/>
</dbReference>
<protein>
    <submittedName>
        <fullName evidence="1">Uncharacterized protein</fullName>
    </submittedName>
</protein>
<evidence type="ECO:0000313" key="1">
    <source>
        <dbReference type="EMBL" id="KDR08520.1"/>
    </source>
</evidence>
<reference evidence="1 2" key="1">
    <citation type="journal article" date="2014" name="Nat. Commun.">
        <title>Molecular traces of alternative social organization in a termite genome.</title>
        <authorList>
            <person name="Terrapon N."/>
            <person name="Li C."/>
            <person name="Robertson H.M."/>
            <person name="Ji L."/>
            <person name="Meng X."/>
            <person name="Booth W."/>
            <person name="Chen Z."/>
            <person name="Childers C.P."/>
            <person name="Glastad K.M."/>
            <person name="Gokhale K."/>
            <person name="Gowin J."/>
            <person name="Gronenberg W."/>
            <person name="Hermansen R.A."/>
            <person name="Hu H."/>
            <person name="Hunt B.G."/>
            <person name="Huylmans A.K."/>
            <person name="Khalil S.M."/>
            <person name="Mitchell R.D."/>
            <person name="Munoz-Torres M.C."/>
            <person name="Mustard J.A."/>
            <person name="Pan H."/>
            <person name="Reese J.T."/>
            <person name="Scharf M.E."/>
            <person name="Sun F."/>
            <person name="Vogel H."/>
            <person name="Xiao J."/>
            <person name="Yang W."/>
            <person name="Yang Z."/>
            <person name="Yang Z."/>
            <person name="Zhou J."/>
            <person name="Zhu J."/>
            <person name="Brent C.S."/>
            <person name="Elsik C.G."/>
            <person name="Goodisman M.A."/>
            <person name="Liberles D.A."/>
            <person name="Roe R.M."/>
            <person name="Vargo E.L."/>
            <person name="Vilcinskas A."/>
            <person name="Wang J."/>
            <person name="Bornberg-Bauer E."/>
            <person name="Korb J."/>
            <person name="Zhang G."/>
            <person name="Liebig J."/>
        </authorList>
    </citation>
    <scope>NUCLEOTIDE SEQUENCE [LARGE SCALE GENOMIC DNA]</scope>
    <source>
        <tissue evidence="1">Whole organism</tissue>
    </source>
</reference>
<sequence>MDDETRELSIDAEILAKSLKVRGNLRDLSRDGKRPCAELLLTCIRWLASRCESFNHDTCWTETGFKVLEWIKLTWDETHSQGFIKGGEIFWPSERLSACQGGISAPTFSHFLLQQAS</sequence>
<evidence type="ECO:0000313" key="2">
    <source>
        <dbReference type="Proteomes" id="UP000027135"/>
    </source>
</evidence>
<dbReference type="AlphaFoldDB" id="A0A067QSU1"/>
<dbReference type="InParanoid" id="A0A067QSU1"/>
<dbReference type="Proteomes" id="UP000027135">
    <property type="component" value="Unassembled WGS sequence"/>
</dbReference>
<gene>
    <name evidence="1" type="ORF">L798_01040</name>
</gene>
<organism evidence="1 2">
    <name type="scientific">Zootermopsis nevadensis</name>
    <name type="common">Dampwood termite</name>
    <dbReference type="NCBI Taxonomy" id="136037"/>
    <lineage>
        <taxon>Eukaryota</taxon>
        <taxon>Metazoa</taxon>
        <taxon>Ecdysozoa</taxon>
        <taxon>Arthropoda</taxon>
        <taxon>Hexapoda</taxon>
        <taxon>Insecta</taxon>
        <taxon>Pterygota</taxon>
        <taxon>Neoptera</taxon>
        <taxon>Polyneoptera</taxon>
        <taxon>Dictyoptera</taxon>
        <taxon>Blattodea</taxon>
        <taxon>Blattoidea</taxon>
        <taxon>Termitoidae</taxon>
        <taxon>Termopsidae</taxon>
        <taxon>Zootermopsis</taxon>
    </lineage>
</organism>
<keyword evidence="2" id="KW-1185">Reference proteome</keyword>
<proteinExistence type="predicted"/>
<accession>A0A067QSU1</accession>
<name>A0A067QSU1_ZOONE</name>